<dbReference type="GO" id="GO:0016491">
    <property type="term" value="F:oxidoreductase activity"/>
    <property type="evidence" value="ECO:0007669"/>
    <property type="project" value="InterPro"/>
</dbReference>
<sequence>MLGHLETPTPFNPLGSKGAGETGTISAPCALGNAIEDAIGVEIRQPPYTPERIMHAIQAAKAIPAFGGARAVGPVPNS</sequence>
<accession>A0A1F6C5Y6</accession>
<dbReference type="SUPFAM" id="SSF56003">
    <property type="entry name" value="Molybdenum cofactor-binding domain"/>
    <property type="match status" value="1"/>
</dbReference>
<dbReference type="Proteomes" id="UP000178606">
    <property type="component" value="Unassembled WGS sequence"/>
</dbReference>
<evidence type="ECO:0008006" key="3">
    <source>
        <dbReference type="Google" id="ProtNLM"/>
    </source>
</evidence>
<dbReference type="Gene3D" id="3.30.365.10">
    <property type="entry name" value="Aldehyde oxidase/xanthine dehydrogenase, molybdopterin binding domain"/>
    <property type="match status" value="1"/>
</dbReference>
<reference evidence="1 2" key="1">
    <citation type="journal article" date="2016" name="Nat. Commun.">
        <title>Thousands of microbial genomes shed light on interconnected biogeochemical processes in an aquifer system.</title>
        <authorList>
            <person name="Anantharaman K."/>
            <person name="Brown C.T."/>
            <person name="Hug L.A."/>
            <person name="Sharon I."/>
            <person name="Castelle C.J."/>
            <person name="Probst A.J."/>
            <person name="Thomas B.C."/>
            <person name="Singh A."/>
            <person name="Wilkins M.J."/>
            <person name="Karaoz U."/>
            <person name="Brodie E.L."/>
            <person name="Williams K.H."/>
            <person name="Hubbard S.S."/>
            <person name="Banfield J.F."/>
        </authorList>
    </citation>
    <scope>NUCLEOTIDE SEQUENCE [LARGE SCALE GENOMIC DNA]</scope>
    <source>
        <strain evidence="2">RIFCSPLOWO2_12_FULL_64_10</strain>
    </source>
</reference>
<gene>
    <name evidence="1" type="ORF">A3F84_07170</name>
</gene>
<proteinExistence type="predicted"/>
<name>A0A1F6C5Y6_HANXR</name>
<organism evidence="1 2">
    <name type="scientific">Handelsmanbacteria sp. (strain RIFCSPLOWO2_12_FULL_64_10)</name>
    <dbReference type="NCBI Taxonomy" id="1817868"/>
    <lineage>
        <taxon>Bacteria</taxon>
        <taxon>Candidatus Handelsmaniibacteriota</taxon>
    </lineage>
</organism>
<evidence type="ECO:0000313" key="1">
    <source>
        <dbReference type="EMBL" id="OGG44528.1"/>
    </source>
</evidence>
<dbReference type="InterPro" id="IPR037165">
    <property type="entry name" value="AldOxase/xan_DH_Mopterin-bd_sf"/>
</dbReference>
<dbReference type="EMBL" id="MFKF01000401">
    <property type="protein sequence ID" value="OGG44528.1"/>
    <property type="molecule type" value="Genomic_DNA"/>
</dbReference>
<evidence type="ECO:0000313" key="2">
    <source>
        <dbReference type="Proteomes" id="UP000178606"/>
    </source>
</evidence>
<comment type="caution">
    <text evidence="1">The sequence shown here is derived from an EMBL/GenBank/DDBJ whole genome shotgun (WGS) entry which is preliminary data.</text>
</comment>
<protein>
    <recommendedName>
        <fullName evidence="3">Aldehyde oxidase/xanthine dehydrogenase second molybdopterin binding domain-containing protein</fullName>
    </recommendedName>
</protein>
<dbReference type="AlphaFoldDB" id="A0A1F6C5Y6"/>